<dbReference type="SUPFAM" id="SSF51905">
    <property type="entry name" value="FAD/NAD(P)-binding domain"/>
    <property type="match status" value="2"/>
</dbReference>
<sequence>MGRLERVRVAVVGAGPTGLTMLKALREDGFSVTLYERRHNVGGLWAFSEDPVYTSALPVTRANLSKFTCGFSDFPLPDKYPNYMRPHEFQEYQQAFATHFDLLRDIVFGASVKQVRRNADDNGWLVDIEKDGKTETSGFDRIAICNGYQTKANIPIFEGQGLFTGQIIHSQAFKDPEPLRGKKVVVVGLSSTAGDIIPALMPVASRVYVSHRRGATPFKRYHKGTPADLAITWRRRQMSQILQRYTPNLARWVSDKAVGFMARRAWGKLDPAWRLEPFPSITLTLPGSFELVMPLLQDGSLTSLHGLTRFVGPKAVEFADGTVVDDVDAVVLCTGYSADFSITPQAVVETSKPPDAKYNGPPLPRLYLNLFPPAYADSCVLLSYCAFGKNNGFSFADITAWAVSSVWRGIEPLPARADMEKHIDAHQRWIASRRAIDPACDVSAVKQWEFQQWLHKAAGTGMAENLSLFTWKGWKFWWADRKLFNLMNHGVETAHAFRVFKTGRRKTWAGARDAIIHANEVVSKTFPMKEDEIPWPPRVSERVEAKVV</sequence>
<dbReference type="AlphaFoldDB" id="A0AAE0TWG1"/>
<evidence type="ECO:0000256" key="2">
    <source>
        <dbReference type="ARBA" id="ARBA00022630"/>
    </source>
</evidence>
<keyword evidence="6" id="KW-0503">Monooxygenase</keyword>
<dbReference type="GO" id="GO:0050660">
    <property type="term" value="F:flavin adenine dinucleotide binding"/>
    <property type="evidence" value="ECO:0007669"/>
    <property type="project" value="InterPro"/>
</dbReference>
<proteinExistence type="inferred from homology"/>
<dbReference type="Proteomes" id="UP001285441">
    <property type="component" value="Unassembled WGS sequence"/>
</dbReference>
<dbReference type="GO" id="GO:0004499">
    <property type="term" value="F:N,N-dimethylaniline monooxygenase activity"/>
    <property type="evidence" value="ECO:0007669"/>
    <property type="project" value="InterPro"/>
</dbReference>
<dbReference type="InterPro" id="IPR020946">
    <property type="entry name" value="Flavin_mOase-like"/>
</dbReference>
<evidence type="ECO:0000256" key="3">
    <source>
        <dbReference type="ARBA" id="ARBA00022827"/>
    </source>
</evidence>
<dbReference type="InterPro" id="IPR000960">
    <property type="entry name" value="Flavin_mOase"/>
</dbReference>
<gene>
    <name evidence="6" type="ORF">B0H63DRAFT_416792</name>
</gene>
<evidence type="ECO:0000313" key="7">
    <source>
        <dbReference type="Proteomes" id="UP001285441"/>
    </source>
</evidence>
<dbReference type="GO" id="GO:0050661">
    <property type="term" value="F:NADP binding"/>
    <property type="evidence" value="ECO:0007669"/>
    <property type="project" value="InterPro"/>
</dbReference>
<dbReference type="PRINTS" id="PR00370">
    <property type="entry name" value="FMOXYGENASE"/>
</dbReference>
<reference evidence="6" key="2">
    <citation type="submission" date="2023-06" db="EMBL/GenBank/DDBJ databases">
        <authorList>
            <consortium name="Lawrence Berkeley National Laboratory"/>
            <person name="Haridas S."/>
            <person name="Hensen N."/>
            <person name="Bonometti L."/>
            <person name="Westerberg I."/>
            <person name="Brannstrom I.O."/>
            <person name="Guillou S."/>
            <person name="Cros-Aarteil S."/>
            <person name="Calhoun S."/>
            <person name="Kuo A."/>
            <person name="Mondo S."/>
            <person name="Pangilinan J."/>
            <person name="Riley R."/>
            <person name="LaButti K."/>
            <person name="Andreopoulos B."/>
            <person name="Lipzen A."/>
            <person name="Chen C."/>
            <person name="Yanf M."/>
            <person name="Daum C."/>
            <person name="Ng V."/>
            <person name="Clum A."/>
            <person name="Steindorff A."/>
            <person name="Ohm R."/>
            <person name="Martin F."/>
            <person name="Silar P."/>
            <person name="Natvig D."/>
            <person name="Lalanne C."/>
            <person name="Gautier V."/>
            <person name="Ament-velasquez S.L."/>
            <person name="Kruys A."/>
            <person name="Hutchinson M.I."/>
            <person name="Powell A.J."/>
            <person name="Barry K."/>
            <person name="Miller A.N."/>
            <person name="Grigoriev I.V."/>
            <person name="Debuchy R."/>
            <person name="Gladieux P."/>
            <person name="Thoren M.H."/>
            <person name="Johannesson H."/>
        </authorList>
    </citation>
    <scope>NUCLEOTIDE SEQUENCE</scope>
    <source>
        <strain evidence="6">CBS 232.78</strain>
    </source>
</reference>
<dbReference type="Gene3D" id="3.50.50.60">
    <property type="entry name" value="FAD/NAD(P)-binding domain"/>
    <property type="match status" value="1"/>
</dbReference>
<dbReference type="PANTHER" id="PTHR23023">
    <property type="entry name" value="DIMETHYLANILINE MONOOXYGENASE"/>
    <property type="match status" value="1"/>
</dbReference>
<evidence type="ECO:0000256" key="1">
    <source>
        <dbReference type="ARBA" id="ARBA00009183"/>
    </source>
</evidence>
<dbReference type="InterPro" id="IPR050346">
    <property type="entry name" value="FMO-like"/>
</dbReference>
<dbReference type="PIRSF" id="PIRSF000332">
    <property type="entry name" value="FMO"/>
    <property type="match status" value="1"/>
</dbReference>
<organism evidence="6 7">
    <name type="scientific">Podospora didyma</name>
    <dbReference type="NCBI Taxonomy" id="330526"/>
    <lineage>
        <taxon>Eukaryota</taxon>
        <taxon>Fungi</taxon>
        <taxon>Dikarya</taxon>
        <taxon>Ascomycota</taxon>
        <taxon>Pezizomycotina</taxon>
        <taxon>Sordariomycetes</taxon>
        <taxon>Sordariomycetidae</taxon>
        <taxon>Sordariales</taxon>
        <taxon>Podosporaceae</taxon>
        <taxon>Podospora</taxon>
    </lineage>
</organism>
<comment type="similarity">
    <text evidence="1">Belongs to the FMO family.</text>
</comment>
<reference evidence="6" key="1">
    <citation type="journal article" date="2023" name="Mol. Phylogenet. Evol.">
        <title>Genome-scale phylogeny and comparative genomics of the fungal order Sordariales.</title>
        <authorList>
            <person name="Hensen N."/>
            <person name="Bonometti L."/>
            <person name="Westerberg I."/>
            <person name="Brannstrom I.O."/>
            <person name="Guillou S."/>
            <person name="Cros-Aarteil S."/>
            <person name="Calhoun S."/>
            <person name="Haridas S."/>
            <person name="Kuo A."/>
            <person name="Mondo S."/>
            <person name="Pangilinan J."/>
            <person name="Riley R."/>
            <person name="LaButti K."/>
            <person name="Andreopoulos B."/>
            <person name="Lipzen A."/>
            <person name="Chen C."/>
            <person name="Yan M."/>
            <person name="Daum C."/>
            <person name="Ng V."/>
            <person name="Clum A."/>
            <person name="Steindorff A."/>
            <person name="Ohm R.A."/>
            <person name="Martin F."/>
            <person name="Silar P."/>
            <person name="Natvig D.O."/>
            <person name="Lalanne C."/>
            <person name="Gautier V."/>
            <person name="Ament-Velasquez S.L."/>
            <person name="Kruys A."/>
            <person name="Hutchinson M.I."/>
            <person name="Powell A.J."/>
            <person name="Barry K."/>
            <person name="Miller A.N."/>
            <person name="Grigoriev I.V."/>
            <person name="Debuchy R."/>
            <person name="Gladieux P."/>
            <person name="Hiltunen Thoren M."/>
            <person name="Johannesson H."/>
        </authorList>
    </citation>
    <scope>NUCLEOTIDE SEQUENCE</scope>
    <source>
        <strain evidence="6">CBS 232.78</strain>
    </source>
</reference>
<dbReference type="InterPro" id="IPR036188">
    <property type="entry name" value="FAD/NAD-bd_sf"/>
</dbReference>
<name>A0AAE0TWG1_9PEZI</name>
<dbReference type="EMBL" id="JAULSW010000005">
    <property type="protein sequence ID" value="KAK3381925.1"/>
    <property type="molecule type" value="Genomic_DNA"/>
</dbReference>
<keyword evidence="2" id="KW-0285">Flavoprotein</keyword>
<keyword evidence="4" id="KW-0521">NADP</keyword>
<accession>A0AAE0TWG1</accession>
<protein>
    <submittedName>
        <fullName evidence="6">Flavin-containing monooxygenase 9</fullName>
    </submittedName>
</protein>
<dbReference type="Pfam" id="PF00743">
    <property type="entry name" value="FMO-like"/>
    <property type="match status" value="1"/>
</dbReference>
<evidence type="ECO:0000313" key="6">
    <source>
        <dbReference type="EMBL" id="KAK3381925.1"/>
    </source>
</evidence>
<keyword evidence="3" id="KW-0274">FAD</keyword>
<keyword evidence="7" id="KW-1185">Reference proteome</keyword>
<evidence type="ECO:0000256" key="5">
    <source>
        <dbReference type="ARBA" id="ARBA00023002"/>
    </source>
</evidence>
<keyword evidence="5" id="KW-0560">Oxidoreductase</keyword>
<comment type="caution">
    <text evidence="6">The sequence shown here is derived from an EMBL/GenBank/DDBJ whole genome shotgun (WGS) entry which is preliminary data.</text>
</comment>
<evidence type="ECO:0000256" key="4">
    <source>
        <dbReference type="ARBA" id="ARBA00022857"/>
    </source>
</evidence>